<reference evidence="1" key="1">
    <citation type="journal article" date="2021" name="Proc. Natl. Acad. Sci. U.S.A.">
        <title>A Catalog of Tens of Thousands of Viruses from Human Metagenomes Reveals Hidden Associations with Chronic Diseases.</title>
        <authorList>
            <person name="Tisza M.J."/>
            <person name="Buck C.B."/>
        </authorList>
    </citation>
    <scope>NUCLEOTIDE SEQUENCE</scope>
    <source>
        <strain evidence="1">CtEJG5</strain>
    </source>
</reference>
<name>A0A8S5RY31_9CAUD</name>
<dbReference type="EMBL" id="BK032506">
    <property type="protein sequence ID" value="DAF43419.1"/>
    <property type="molecule type" value="Genomic_DNA"/>
</dbReference>
<organism evidence="1">
    <name type="scientific">Siphoviridae sp. ctEJG5</name>
    <dbReference type="NCBI Taxonomy" id="2827814"/>
    <lineage>
        <taxon>Viruses</taxon>
        <taxon>Duplodnaviria</taxon>
        <taxon>Heunggongvirae</taxon>
        <taxon>Uroviricota</taxon>
        <taxon>Caudoviricetes</taxon>
    </lineage>
</organism>
<evidence type="ECO:0000313" key="1">
    <source>
        <dbReference type="EMBL" id="DAF43419.1"/>
    </source>
</evidence>
<proteinExistence type="predicted"/>
<sequence>MTRLFFLCYFYIEIWERHSPRFHNLPVPSFSSDSGGFFIVCW</sequence>
<accession>A0A8S5RY31</accession>
<protein>
    <submittedName>
        <fullName evidence="1">Uncharacterized protein</fullName>
    </submittedName>
</protein>